<dbReference type="AlphaFoldDB" id="A0A1Q2CKE0"/>
<evidence type="ECO:0000256" key="1">
    <source>
        <dbReference type="SAM" id="Phobius"/>
    </source>
</evidence>
<dbReference type="KEGG" id="tes:BW730_02095"/>
<dbReference type="EMBL" id="CP019606">
    <property type="protein sequence ID" value="AQP46510.1"/>
    <property type="molecule type" value="Genomic_DNA"/>
</dbReference>
<name>A0A1Q2CKE0_9ACTN</name>
<dbReference type="Proteomes" id="UP000188145">
    <property type="component" value="Chromosome"/>
</dbReference>
<sequence>MTTEPIPRYRLGEVAHQGLWWAALALPALVVLIRVATTTVSGIFFLYVVIGIPATIVAQVMAGLLAWTYRKRQWRHFLGPVASIGSFVYYGMWALLALTLPEVAGAEPTSLLGRLFGDGAADALSVVLLVAVPSTYVALLVAIVVEGTRAVRRLGAEVG</sequence>
<reference evidence="3" key="1">
    <citation type="submission" date="2017-02" db="EMBL/GenBank/DDBJ databases">
        <title>Tessaracoccus aquaemaris sp. nov., isolated from the intestine of a Korean rockfish, Sebastes schlegelii, in a marine aquaculture pond.</title>
        <authorList>
            <person name="Tak E.J."/>
            <person name="Bae J.-W."/>
        </authorList>
    </citation>
    <scope>NUCLEOTIDE SEQUENCE [LARGE SCALE GENOMIC DNA]</scope>
    <source>
        <strain evidence="3">NSG39</strain>
    </source>
</reference>
<keyword evidence="3" id="KW-1185">Reference proteome</keyword>
<evidence type="ECO:0000313" key="3">
    <source>
        <dbReference type="Proteomes" id="UP000188145"/>
    </source>
</evidence>
<dbReference type="RefSeq" id="WP_077684812.1">
    <property type="nucleotide sequence ID" value="NZ_CP019606.1"/>
</dbReference>
<proteinExistence type="predicted"/>
<gene>
    <name evidence="2" type="ORF">BW730_02095</name>
</gene>
<feature type="transmembrane region" description="Helical" evidence="1">
    <location>
        <begin position="120"/>
        <end position="145"/>
    </location>
</feature>
<keyword evidence="1" id="KW-0812">Transmembrane</keyword>
<keyword evidence="1" id="KW-1133">Transmembrane helix</keyword>
<dbReference type="OrthoDB" id="3729619at2"/>
<keyword evidence="1" id="KW-0472">Membrane</keyword>
<protein>
    <submittedName>
        <fullName evidence="2">Uncharacterized protein</fullName>
    </submittedName>
</protein>
<feature type="transmembrane region" description="Helical" evidence="1">
    <location>
        <begin position="18"/>
        <end position="37"/>
    </location>
</feature>
<accession>A0A1Q2CKE0</accession>
<feature type="transmembrane region" description="Helical" evidence="1">
    <location>
        <begin position="77"/>
        <end position="100"/>
    </location>
</feature>
<feature type="transmembrane region" description="Helical" evidence="1">
    <location>
        <begin position="43"/>
        <end position="65"/>
    </location>
</feature>
<organism evidence="2 3">
    <name type="scientific">Tessaracoccus aquimaris</name>
    <dbReference type="NCBI Taxonomy" id="1332264"/>
    <lineage>
        <taxon>Bacteria</taxon>
        <taxon>Bacillati</taxon>
        <taxon>Actinomycetota</taxon>
        <taxon>Actinomycetes</taxon>
        <taxon>Propionibacteriales</taxon>
        <taxon>Propionibacteriaceae</taxon>
        <taxon>Tessaracoccus</taxon>
    </lineage>
</organism>
<evidence type="ECO:0000313" key="2">
    <source>
        <dbReference type="EMBL" id="AQP46510.1"/>
    </source>
</evidence>